<feature type="compositionally biased region" description="Polar residues" evidence="1">
    <location>
        <begin position="734"/>
        <end position="747"/>
    </location>
</feature>
<dbReference type="STRING" id="13333.U5CUK0"/>
<feature type="compositionally biased region" description="Basic and acidic residues" evidence="1">
    <location>
        <begin position="45"/>
        <end position="65"/>
    </location>
</feature>
<protein>
    <recommendedName>
        <fullName evidence="2">PWWP domain-containing protein</fullName>
    </recommendedName>
</protein>
<reference evidence="4" key="1">
    <citation type="journal article" date="2013" name="Science">
        <title>The Amborella genome and the evolution of flowering plants.</title>
        <authorList>
            <consortium name="Amborella Genome Project"/>
        </authorList>
    </citation>
    <scope>NUCLEOTIDE SEQUENCE [LARGE SCALE GENOMIC DNA]</scope>
</reference>
<feature type="compositionally biased region" description="Polar residues" evidence="1">
    <location>
        <begin position="31"/>
        <end position="44"/>
    </location>
</feature>
<dbReference type="PROSITE" id="PS50812">
    <property type="entry name" value="PWWP"/>
    <property type="match status" value="1"/>
</dbReference>
<dbReference type="Gene3D" id="2.30.30.140">
    <property type="match status" value="1"/>
</dbReference>
<feature type="compositionally biased region" description="Polar residues" evidence="1">
    <location>
        <begin position="145"/>
        <end position="179"/>
    </location>
</feature>
<feature type="region of interest" description="Disordered" evidence="1">
    <location>
        <begin position="881"/>
        <end position="948"/>
    </location>
</feature>
<feature type="region of interest" description="Disordered" evidence="1">
    <location>
        <begin position="528"/>
        <end position="551"/>
    </location>
</feature>
<dbReference type="InterPro" id="IPR052657">
    <property type="entry name" value="PDP_family_Arabidopsis"/>
</dbReference>
<feature type="region of interest" description="Disordered" evidence="1">
    <location>
        <begin position="778"/>
        <end position="803"/>
    </location>
</feature>
<keyword evidence="4" id="KW-1185">Reference proteome</keyword>
<gene>
    <name evidence="3" type="ORF">AMTR_s00057p00208300</name>
</gene>
<dbReference type="SUPFAM" id="SSF63748">
    <property type="entry name" value="Tudor/PWWP/MBT"/>
    <property type="match status" value="1"/>
</dbReference>
<sequence length="1283" mass="139845">MENGGLDSQDMNSGGDGMKATGSRLGFLSEGASNDSLQGNSNCNVKDEIRVPLNSESKDDPVKEGIRVPFASGTISYSVEEENRVSLDSRADSCSLKEEERAHLISETQSKDKRFKVRGSNSRRDAVKNGNSKLGFSSSDEKSELTSQVGPGHPSSYSSLPDTTKHSTNQTTVSSGPNKSQDESCGPPCTDTNTENYEQRSMDSGLGTHSKGEETNLGSPSVDYSDPGGDTLKVDFSTQVGFGGLSYQHSSSNIDSYIADDNFRVPISINDSEKYSLKRFKLGDMVWGKVKSHPWWPGHIYNEAFASVSVKRNRREGYALVAFFGDSSYGWFDEMELIPFEPNYAEKSHQTSSRAFMKAVEEAVDEVGRRRALGLACRCRRPNNFRPTSVEGYFAVDVEDYEVGGVYSTKQIKDSRDSFQPMEFISFVRSMGVMPRSSEHKTLEGIKNMTTVLAYRKAVFEEFDDTYAQAFGMQPVRPSATDPSKHAEIAPRAPLSGPLVIAEALGEKKSSSKLAKSKDLLKKDKYLFKRRDEPNEHPSITSKESQARQAKLEHAFDFEEDESYAPAASNYIFQKRNPPNDTKAEYKEPRDQDARPSSREVTPEPKTMSIAKETGKVQSVSDKGKGVAHSDSIGEADQAPHSQDGPLTAMESIARLPENHSSVPVNNMTEKSVFPEMNKLNGTSSRVSFAEPTLSLRSEVSESSDSSRAGNFSGNSVAEIFRLEDKKAEAVGPKTSQISTSGAQSKGPSKLYKKISGQSDVSLAVKKVKGLKRVASDMEGGEMKKKKKKVKDSDAKASHEVPRVRKEGEAVLKKPVIQGVALSSTPSDGGPAIELMLSQLLEDLMCLTLDPFHGRERNCATNVRKVFLKFRSLVYQKSLNPVGTEPELPDPHPPKLAGNRASFPESSEPETLKRAKALKTVDKSGNDLAKPSRKRSISDQGQNANSDAARRMKKLKELKSIVQAKQSGQKLPDSTQKAAESSQKMPDSSDRKLESGKAPAILVEPTVLSMKFPEGRGLPSEPQLRATLARFGPLDLSGTRFFRRSGICRVVFRYKKSAQAAYNSAMRSSFFGPGVNYMLKEVQNKPQQATEPQENLADSGKPGFSSERQAVKLKSILKKPAAEEAPGGTPREGPRVKFLLAAEESRGKHSSSAGAISDADVNNNFKPGFGSSSSSPIASSSGSGSGSSSVGSGLLPLPVNVSSFDESVGMSYVGKGYAQYPQQQHAGFRYNEGRDAKMGSEGEERESRGGVDISRQMLNLLMRCSDIVSDVKCALGYVPYHPL</sequence>
<evidence type="ECO:0000313" key="4">
    <source>
        <dbReference type="Proteomes" id="UP000017836"/>
    </source>
</evidence>
<dbReference type="OMA" id="IDISHQM"/>
<feature type="compositionally biased region" description="Basic and acidic residues" evidence="1">
    <location>
        <begin position="582"/>
        <end position="603"/>
    </location>
</feature>
<evidence type="ECO:0000313" key="3">
    <source>
        <dbReference type="EMBL" id="ERN16986.1"/>
    </source>
</evidence>
<dbReference type="PANTHER" id="PTHR10688:SF5">
    <property type="entry name" value="PWWP DOMAIN-CONTAINING PROTEIN 1-RELATED"/>
    <property type="match status" value="1"/>
</dbReference>
<feature type="compositionally biased region" description="Polar residues" evidence="1">
    <location>
        <begin position="1084"/>
        <end position="1093"/>
    </location>
</feature>
<feature type="compositionally biased region" description="Basic and acidic residues" evidence="1">
    <location>
        <begin position="791"/>
        <end position="803"/>
    </location>
</feature>
<feature type="region of interest" description="Disordered" evidence="1">
    <location>
        <begin position="1"/>
        <end position="65"/>
    </location>
</feature>
<evidence type="ECO:0000259" key="2">
    <source>
        <dbReference type="PROSITE" id="PS50812"/>
    </source>
</evidence>
<feature type="compositionally biased region" description="Polar residues" evidence="1">
    <location>
        <begin position="129"/>
        <end position="138"/>
    </location>
</feature>
<dbReference type="InterPro" id="IPR000313">
    <property type="entry name" value="PWWP_dom"/>
</dbReference>
<evidence type="ECO:0000256" key="1">
    <source>
        <dbReference type="SAM" id="MobiDB-lite"/>
    </source>
</evidence>
<feature type="domain" description="PWWP" evidence="2">
    <location>
        <begin position="282"/>
        <end position="343"/>
    </location>
</feature>
<dbReference type="Proteomes" id="UP000017836">
    <property type="component" value="Unassembled WGS sequence"/>
</dbReference>
<dbReference type="eggNOG" id="ENOG502QQX0">
    <property type="taxonomic scope" value="Eukaryota"/>
</dbReference>
<dbReference type="HOGENOM" id="CLU_006566_0_0_1"/>
<feature type="compositionally biased region" description="Basic and acidic residues" evidence="1">
    <location>
        <begin position="102"/>
        <end position="112"/>
    </location>
</feature>
<dbReference type="SMART" id="SM00293">
    <property type="entry name" value="PWWP"/>
    <property type="match status" value="1"/>
</dbReference>
<feature type="region of interest" description="Disordered" evidence="1">
    <location>
        <begin position="732"/>
        <end position="753"/>
    </location>
</feature>
<dbReference type="CDD" id="cd05162">
    <property type="entry name" value="PWWP"/>
    <property type="match status" value="1"/>
</dbReference>
<dbReference type="EMBL" id="KI392405">
    <property type="protein sequence ID" value="ERN16986.1"/>
    <property type="molecule type" value="Genomic_DNA"/>
</dbReference>
<feature type="region of interest" description="Disordered" evidence="1">
    <location>
        <begin position="102"/>
        <end position="230"/>
    </location>
</feature>
<feature type="compositionally biased region" description="Polar residues" evidence="1">
    <location>
        <begin position="963"/>
        <end position="986"/>
    </location>
</feature>
<name>U5CUK0_AMBTC</name>
<proteinExistence type="predicted"/>
<organism evidence="3 4">
    <name type="scientific">Amborella trichopoda</name>
    <dbReference type="NCBI Taxonomy" id="13333"/>
    <lineage>
        <taxon>Eukaryota</taxon>
        <taxon>Viridiplantae</taxon>
        <taxon>Streptophyta</taxon>
        <taxon>Embryophyta</taxon>
        <taxon>Tracheophyta</taxon>
        <taxon>Spermatophyta</taxon>
        <taxon>Magnoliopsida</taxon>
        <taxon>Amborellales</taxon>
        <taxon>Amborellaceae</taxon>
        <taxon>Amborella</taxon>
    </lineage>
</organism>
<feature type="region of interest" description="Disordered" evidence="1">
    <location>
        <begin position="1083"/>
        <end position="1104"/>
    </location>
</feature>
<feature type="region of interest" description="Disordered" evidence="1">
    <location>
        <begin position="962"/>
        <end position="997"/>
    </location>
</feature>
<dbReference type="Gramene" id="ERN16986">
    <property type="protein sequence ID" value="ERN16986"/>
    <property type="gene ID" value="AMTR_s00057p00208300"/>
</dbReference>
<feature type="region of interest" description="Disordered" evidence="1">
    <location>
        <begin position="569"/>
        <end position="651"/>
    </location>
</feature>
<dbReference type="PANTHER" id="PTHR10688">
    <property type="entry name" value="PWWP DOMAIN-CONTAINING PROTEIN"/>
    <property type="match status" value="1"/>
</dbReference>
<accession>U5CUK0</accession>
<feature type="region of interest" description="Disordered" evidence="1">
    <location>
        <begin position="1170"/>
        <end position="1190"/>
    </location>
</feature>
<dbReference type="Pfam" id="PF00855">
    <property type="entry name" value="PWWP"/>
    <property type="match status" value="1"/>
</dbReference>
<feature type="compositionally biased region" description="Polar residues" evidence="1">
    <location>
        <begin position="538"/>
        <end position="548"/>
    </location>
</feature>